<protein>
    <submittedName>
        <fullName evidence="1">Uncharacterized protein</fullName>
    </submittedName>
</protein>
<name>A0A1N6TIK8_9BACT</name>
<gene>
    <name evidence="1" type="ORF">SAMN05421545_0353</name>
</gene>
<dbReference type="RefSeq" id="WP_076420672.1">
    <property type="nucleotide sequence ID" value="NZ_FTNM01000001.1"/>
</dbReference>
<reference evidence="2" key="1">
    <citation type="submission" date="2017-01" db="EMBL/GenBank/DDBJ databases">
        <authorList>
            <person name="Varghese N."/>
            <person name="Submissions S."/>
        </authorList>
    </citation>
    <scope>NUCLEOTIDE SEQUENCE [LARGE SCALE GENOMIC DNA]</scope>
    <source>
        <strain evidence="2">DM9</strain>
    </source>
</reference>
<evidence type="ECO:0000313" key="2">
    <source>
        <dbReference type="Proteomes" id="UP000185924"/>
    </source>
</evidence>
<dbReference type="OrthoDB" id="1494949at2"/>
<dbReference type="EMBL" id="FTNM01000001">
    <property type="protein sequence ID" value="SIQ53222.1"/>
    <property type="molecule type" value="Genomic_DNA"/>
</dbReference>
<dbReference type="Proteomes" id="UP000185924">
    <property type="component" value="Unassembled WGS sequence"/>
</dbReference>
<dbReference type="STRING" id="1077936.SAMN05421545_0353"/>
<evidence type="ECO:0000313" key="1">
    <source>
        <dbReference type="EMBL" id="SIQ53222.1"/>
    </source>
</evidence>
<keyword evidence="2" id="KW-1185">Reference proteome</keyword>
<accession>A0A1N6TIK8</accession>
<organism evidence="1 2">
    <name type="scientific">Pontibacter lucknowensis</name>
    <dbReference type="NCBI Taxonomy" id="1077936"/>
    <lineage>
        <taxon>Bacteria</taxon>
        <taxon>Pseudomonadati</taxon>
        <taxon>Bacteroidota</taxon>
        <taxon>Cytophagia</taxon>
        <taxon>Cytophagales</taxon>
        <taxon>Hymenobacteraceae</taxon>
        <taxon>Pontibacter</taxon>
    </lineage>
</organism>
<sequence length="129" mass="14575">MEKAIYKPIVTGNLIDNQGCAIDLGKTIAAYIEGLPSRSRLALKVKDFVDKLLQSAGHLIVLRNPGVLLEEELKLDVARLLTDHARNNTLILEWKGYIDNNTLYFLTHHHGKKIDLSAIGFEYKQTYEV</sequence>
<proteinExistence type="predicted"/>
<dbReference type="AlphaFoldDB" id="A0A1N6TIK8"/>